<evidence type="ECO:0000313" key="3">
    <source>
        <dbReference type="Proteomes" id="UP000198034"/>
    </source>
</evidence>
<feature type="domain" description="Cyclic nucleotide-binding" evidence="1">
    <location>
        <begin position="37"/>
        <end position="122"/>
    </location>
</feature>
<dbReference type="InterPro" id="IPR014710">
    <property type="entry name" value="RmlC-like_jellyroll"/>
</dbReference>
<dbReference type="Pfam" id="PF00027">
    <property type="entry name" value="cNMP_binding"/>
    <property type="match status" value="1"/>
</dbReference>
<dbReference type="InterPro" id="IPR000595">
    <property type="entry name" value="cNMP-bd_dom"/>
</dbReference>
<evidence type="ECO:0000313" key="2">
    <source>
        <dbReference type="EMBL" id="OWP77988.1"/>
    </source>
</evidence>
<accession>A0A246GBK0</accession>
<name>A0A246GBK0_9FLAO</name>
<gene>
    <name evidence="2" type="ORF">BWK62_06320</name>
</gene>
<reference evidence="2 3" key="1">
    <citation type="journal article" date="2017" name="Infect. Genet. Evol.">
        <title>Comparative genome analysis of fish pathogen Flavobacterium columnare reveals extensive sequence diversity within the species.</title>
        <authorList>
            <person name="Kayansamruaj P."/>
            <person name="Dong H.T."/>
            <person name="Hirono I."/>
            <person name="Kondo H."/>
            <person name="Senapin S."/>
            <person name="Rodkhum C."/>
        </authorList>
    </citation>
    <scope>NUCLEOTIDE SEQUENCE [LARGE SCALE GENOMIC DNA]</scope>
    <source>
        <strain evidence="2 3">1214</strain>
    </source>
</reference>
<dbReference type="EMBL" id="MTCY01000013">
    <property type="protein sequence ID" value="OWP77988.1"/>
    <property type="molecule type" value="Genomic_DNA"/>
</dbReference>
<dbReference type="AlphaFoldDB" id="A0A246GBK0"/>
<protein>
    <recommendedName>
        <fullName evidence="1">Cyclic nucleotide-binding domain-containing protein</fullName>
    </recommendedName>
</protein>
<evidence type="ECO:0000259" key="1">
    <source>
        <dbReference type="Pfam" id="PF00027"/>
    </source>
</evidence>
<dbReference type="InterPro" id="IPR018490">
    <property type="entry name" value="cNMP-bd_dom_sf"/>
</dbReference>
<dbReference type="OrthoDB" id="758145at2"/>
<proteinExistence type="predicted"/>
<comment type="caution">
    <text evidence="2">The sequence shown here is derived from an EMBL/GenBank/DDBJ whole genome shotgun (WGS) entry which is preliminary data.</text>
</comment>
<organism evidence="2 3">
    <name type="scientific">Flavobacterium columnare</name>
    <dbReference type="NCBI Taxonomy" id="996"/>
    <lineage>
        <taxon>Bacteria</taxon>
        <taxon>Pseudomonadati</taxon>
        <taxon>Bacteroidota</taxon>
        <taxon>Flavobacteriia</taxon>
        <taxon>Flavobacteriales</taxon>
        <taxon>Flavobacteriaceae</taxon>
        <taxon>Flavobacterium</taxon>
    </lineage>
</organism>
<sequence>MNPQLIENHLKEYLSSLHILSEEEINWGISFFEILPLKKSDFFIKQGHFSLQLGFIIKGMVKAYSVDTKGKENIYCFGIENDFITVLNSFQNRTVSTKNIQALEDTLLLTITLQNLNLLLQKSTNWEKLTHYIIQKEYLEKERFLQLFHHQSANLRFNNLMQFYPFLLTRAKIEDIASFIGVTTRTLNRAKQHFYQKE</sequence>
<dbReference type="SUPFAM" id="SSF51206">
    <property type="entry name" value="cAMP-binding domain-like"/>
    <property type="match status" value="1"/>
</dbReference>
<dbReference type="Gene3D" id="2.60.120.10">
    <property type="entry name" value="Jelly Rolls"/>
    <property type="match status" value="1"/>
</dbReference>
<dbReference type="Proteomes" id="UP000198034">
    <property type="component" value="Unassembled WGS sequence"/>
</dbReference>